<dbReference type="EMBL" id="CDMZ01004866">
    <property type="protein sequence ID" value="CEM51146.1"/>
    <property type="molecule type" value="Genomic_DNA"/>
</dbReference>
<dbReference type="VEuPathDB" id="CryptoDB:Cvel_10417"/>
<feature type="transmembrane region" description="Helical" evidence="1">
    <location>
        <begin position="231"/>
        <end position="252"/>
    </location>
</feature>
<keyword evidence="1" id="KW-0472">Membrane</keyword>
<dbReference type="AlphaFoldDB" id="A0A0G4I2J4"/>
<keyword evidence="1" id="KW-1133">Transmembrane helix</keyword>
<evidence type="ECO:0000313" key="2">
    <source>
        <dbReference type="EMBL" id="CEM51146.1"/>
    </source>
</evidence>
<dbReference type="PhylomeDB" id="A0A0G4I2J4"/>
<keyword evidence="1" id="KW-0812">Transmembrane</keyword>
<gene>
    <name evidence="2" type="ORF">Cvel_10417</name>
</gene>
<accession>A0A0G4I2J4</accession>
<name>A0A0G4I2J4_9ALVE</name>
<evidence type="ECO:0000256" key="1">
    <source>
        <dbReference type="SAM" id="Phobius"/>
    </source>
</evidence>
<proteinExistence type="predicted"/>
<organism evidence="2">
    <name type="scientific">Chromera velia CCMP2878</name>
    <dbReference type="NCBI Taxonomy" id="1169474"/>
    <lineage>
        <taxon>Eukaryota</taxon>
        <taxon>Sar</taxon>
        <taxon>Alveolata</taxon>
        <taxon>Colpodellida</taxon>
        <taxon>Chromeraceae</taxon>
        <taxon>Chromera</taxon>
    </lineage>
</organism>
<sequence length="288" mass="31696">MAFVLSEDSGEEVAFRLNTDNGIKLYMDTECSFSLFPLSEVSEYIVYRWPHQSVYTEAFGAREGGGVICNERAIIEVRIPLAAGHESVVRLVGNLTDHPGAKHMLLLTPQICRLSGYAAIVTSNRDIVKAKLTSASPSADFPFTTSVLAQRCRPSSSRAGKDLFPFVNEWNLTHGAFKLLRCDNEKGIVKGDVRAVLDRVGTVVRPFASHSSRGPMEKWWTVLRSGMASLVATWGLPLGFVPLLCLCIEWAYNRTATYRKASPLRLSTGKVPDISLMPGDPIVFSPSE</sequence>
<protein>
    <submittedName>
        <fullName evidence="2">Uncharacterized protein</fullName>
    </submittedName>
</protein>
<reference evidence="2" key="1">
    <citation type="submission" date="2014-11" db="EMBL/GenBank/DDBJ databases">
        <authorList>
            <person name="Otto D Thomas"/>
            <person name="Naeem Raeece"/>
        </authorList>
    </citation>
    <scope>NUCLEOTIDE SEQUENCE</scope>
</reference>